<proteinExistence type="predicted"/>
<dbReference type="EMBL" id="PHHC01000079">
    <property type="protein sequence ID" value="PPE04055.1"/>
    <property type="molecule type" value="Genomic_DNA"/>
</dbReference>
<comment type="caution">
    <text evidence="1">The sequence shown here is derived from an EMBL/GenBank/DDBJ whole genome shotgun (WGS) entry which is preliminary data.</text>
</comment>
<gene>
    <name evidence="1" type="ORF">HCUR_00590</name>
</gene>
<evidence type="ECO:0000313" key="1">
    <source>
        <dbReference type="EMBL" id="PPE04055.1"/>
    </source>
</evidence>
<dbReference type="Proteomes" id="UP000239425">
    <property type="component" value="Unassembled WGS sequence"/>
</dbReference>
<protein>
    <submittedName>
        <fullName evidence="1">Uncharacterized protein</fullName>
    </submittedName>
</protein>
<keyword evidence="2" id="KW-1185">Reference proteome</keyword>
<accession>A0A2S5RAA6</accession>
<sequence length="44" mass="5232">MLKIKNIKREKRALSYLNVRIAFIYRTLKRLEFSDKKPLPLGGL</sequence>
<reference evidence="1 2" key="1">
    <citation type="submission" date="2017-11" db="EMBL/GenBank/DDBJ databases">
        <title>Comparative genomic analysis of Holospora spp., intranuclear symbionts of paramecia.</title>
        <authorList>
            <person name="Garushyants S.K."/>
            <person name="Beliavskaya A."/>
            <person name="Malko D.B."/>
            <person name="Logacheva M.D."/>
            <person name="Rautian M.S."/>
            <person name="Gelfand M.S."/>
        </authorList>
    </citation>
    <scope>NUCLEOTIDE SEQUENCE [LARGE SCALE GENOMIC DNA]</scope>
    <source>
        <strain evidence="2">02AZ16</strain>
    </source>
</reference>
<dbReference type="AlphaFoldDB" id="A0A2S5RAA6"/>
<organism evidence="1 2">
    <name type="scientific">Holospora curviuscula</name>
    <dbReference type="NCBI Taxonomy" id="1082868"/>
    <lineage>
        <taxon>Bacteria</taxon>
        <taxon>Pseudomonadati</taxon>
        <taxon>Pseudomonadota</taxon>
        <taxon>Alphaproteobacteria</taxon>
        <taxon>Holosporales</taxon>
        <taxon>Holosporaceae</taxon>
        <taxon>Holospora</taxon>
    </lineage>
</organism>
<name>A0A2S5RAA6_9PROT</name>
<evidence type="ECO:0000313" key="2">
    <source>
        <dbReference type="Proteomes" id="UP000239425"/>
    </source>
</evidence>